<keyword evidence="3" id="KW-1185">Reference proteome</keyword>
<feature type="compositionally biased region" description="Basic and acidic residues" evidence="1">
    <location>
        <begin position="182"/>
        <end position="192"/>
    </location>
</feature>
<feature type="compositionally biased region" description="Basic and acidic residues" evidence="1">
    <location>
        <begin position="380"/>
        <end position="390"/>
    </location>
</feature>
<sequence length="425" mass="47440">MSLPSIEEIRVLTRKCVIEADKKDTLHTFTIKLMRRELEKELNLDEGDLDVAEYRRAIKATIETTMAEIGTKKEQEASSTATKPGSSKKTRGKKRSSDAGLDEMPKKKAKVNKDQKGGDGKVGVRDLRALPNAHSERKKSGKRKGKATNKKGTSPSTDEEMIDAPANPPDEDKPAQTGPSTEQRKEAPARIDDSEDEVMTEDKKVEQQSPKAKPTGGDVTILGPNENPEPPNKKDTTDYKSESELSVLIDEPPKRKRKTKTEKNKSTDKKSSSSTKRSTKATARRSENLSKDEETIKKLKSLVLACGVRKVWSKVFQGLEAPAKQIEKLKDILRELGMTGRLSMEKAKAIREKREFEQELQDVQEFEKAVTRTGRGQDTTIKEDDKRGSSSDEDEENENPNPRRRRMTAAQSISAFLGDQSSDDD</sequence>
<accession>A0A8H5GCB8</accession>
<evidence type="ECO:0000256" key="1">
    <source>
        <dbReference type="SAM" id="MobiDB-lite"/>
    </source>
</evidence>
<evidence type="ECO:0008006" key="4">
    <source>
        <dbReference type="Google" id="ProtNLM"/>
    </source>
</evidence>
<evidence type="ECO:0000313" key="3">
    <source>
        <dbReference type="Proteomes" id="UP000559027"/>
    </source>
</evidence>
<feature type="compositionally biased region" description="Basic and acidic residues" evidence="1">
    <location>
        <begin position="103"/>
        <end position="128"/>
    </location>
</feature>
<dbReference type="EMBL" id="JAACJO010000002">
    <property type="protein sequence ID" value="KAF5362337.1"/>
    <property type="molecule type" value="Genomic_DNA"/>
</dbReference>
<dbReference type="PANTHER" id="PTHR15410">
    <property type="entry name" value="HIRA-INTERACTING PROTEIN 3"/>
    <property type="match status" value="1"/>
</dbReference>
<feature type="region of interest" description="Disordered" evidence="1">
    <location>
        <begin position="65"/>
        <end position="292"/>
    </location>
</feature>
<comment type="caution">
    <text evidence="2">The sequence shown here is derived from an EMBL/GenBank/DDBJ whole genome shotgun (WGS) entry which is preliminary data.</text>
</comment>
<name>A0A8H5GCB8_9AGAR</name>
<reference evidence="2 3" key="1">
    <citation type="journal article" date="2020" name="ISME J.">
        <title>Uncovering the hidden diversity of litter-decomposition mechanisms in mushroom-forming fungi.</title>
        <authorList>
            <person name="Floudas D."/>
            <person name="Bentzer J."/>
            <person name="Ahren D."/>
            <person name="Johansson T."/>
            <person name="Persson P."/>
            <person name="Tunlid A."/>
        </authorList>
    </citation>
    <scope>NUCLEOTIDE SEQUENCE [LARGE SCALE GENOMIC DNA]</scope>
    <source>
        <strain evidence="2 3">CBS 146.42</strain>
    </source>
</reference>
<feature type="compositionally biased region" description="Basic and acidic residues" evidence="1">
    <location>
        <begin position="261"/>
        <end position="271"/>
    </location>
</feature>
<dbReference type="AlphaFoldDB" id="A0A8H5GCB8"/>
<dbReference type="PANTHER" id="PTHR15410:SF2">
    <property type="entry name" value="HIRA-INTERACTING PROTEIN 3"/>
    <property type="match status" value="1"/>
</dbReference>
<feature type="compositionally biased region" description="Basic and acidic residues" evidence="1">
    <location>
        <begin position="231"/>
        <end position="243"/>
    </location>
</feature>
<gene>
    <name evidence="2" type="ORF">D9756_002223</name>
</gene>
<evidence type="ECO:0000313" key="2">
    <source>
        <dbReference type="EMBL" id="KAF5362337.1"/>
    </source>
</evidence>
<dbReference type="InterPro" id="IPR037647">
    <property type="entry name" value="HIRIP3"/>
</dbReference>
<dbReference type="Proteomes" id="UP000559027">
    <property type="component" value="Unassembled WGS sequence"/>
</dbReference>
<feature type="compositionally biased region" description="Basic residues" evidence="1">
    <location>
        <begin position="136"/>
        <end position="149"/>
    </location>
</feature>
<organism evidence="2 3">
    <name type="scientific">Leucocoprinus leucothites</name>
    <dbReference type="NCBI Taxonomy" id="201217"/>
    <lineage>
        <taxon>Eukaryota</taxon>
        <taxon>Fungi</taxon>
        <taxon>Dikarya</taxon>
        <taxon>Basidiomycota</taxon>
        <taxon>Agaricomycotina</taxon>
        <taxon>Agaricomycetes</taxon>
        <taxon>Agaricomycetidae</taxon>
        <taxon>Agaricales</taxon>
        <taxon>Agaricineae</taxon>
        <taxon>Agaricaceae</taxon>
        <taxon>Leucocoprinus</taxon>
    </lineage>
</organism>
<protein>
    <recommendedName>
        <fullName evidence="4">DEK C-terminal domain-containing protein</fullName>
    </recommendedName>
</protein>
<feature type="region of interest" description="Disordered" evidence="1">
    <location>
        <begin position="367"/>
        <end position="425"/>
    </location>
</feature>
<proteinExistence type="predicted"/>
<dbReference type="GO" id="GO:0005634">
    <property type="term" value="C:nucleus"/>
    <property type="evidence" value="ECO:0007669"/>
    <property type="project" value="TreeGrafter"/>
</dbReference>
<dbReference type="OrthoDB" id="552755at2759"/>